<evidence type="ECO:0000259" key="4">
    <source>
        <dbReference type="PROSITE" id="PS50977"/>
    </source>
</evidence>
<evidence type="ECO:0000256" key="2">
    <source>
        <dbReference type="PROSITE-ProRule" id="PRU00335"/>
    </source>
</evidence>
<dbReference type="PRINTS" id="PR00455">
    <property type="entry name" value="HTHTETR"/>
</dbReference>
<feature type="signal peptide" evidence="3">
    <location>
        <begin position="1"/>
        <end position="26"/>
    </location>
</feature>
<evidence type="ECO:0000313" key="5">
    <source>
        <dbReference type="EMBL" id="ASP39060.1"/>
    </source>
</evidence>
<name>A0A222FJV6_9GAMM</name>
<dbReference type="InterPro" id="IPR050109">
    <property type="entry name" value="HTH-type_TetR-like_transc_reg"/>
</dbReference>
<dbReference type="Pfam" id="PF00440">
    <property type="entry name" value="TetR_N"/>
    <property type="match status" value="1"/>
</dbReference>
<dbReference type="Proteomes" id="UP000202440">
    <property type="component" value="Chromosome"/>
</dbReference>
<evidence type="ECO:0000256" key="3">
    <source>
        <dbReference type="SAM" id="SignalP"/>
    </source>
</evidence>
<keyword evidence="6" id="KW-1185">Reference proteome</keyword>
<dbReference type="Gene3D" id="1.10.357.10">
    <property type="entry name" value="Tetracycline Repressor, domain 2"/>
    <property type="match status" value="1"/>
</dbReference>
<dbReference type="PROSITE" id="PS50977">
    <property type="entry name" value="HTH_TETR_2"/>
    <property type="match status" value="1"/>
</dbReference>
<evidence type="ECO:0000256" key="1">
    <source>
        <dbReference type="ARBA" id="ARBA00023125"/>
    </source>
</evidence>
<dbReference type="SUPFAM" id="SSF46689">
    <property type="entry name" value="Homeodomain-like"/>
    <property type="match status" value="1"/>
</dbReference>
<proteinExistence type="predicted"/>
<dbReference type="InterPro" id="IPR009057">
    <property type="entry name" value="Homeodomain-like_sf"/>
</dbReference>
<protein>
    <recommendedName>
        <fullName evidence="4">HTH tetR-type domain-containing protein</fullName>
    </recommendedName>
</protein>
<feature type="DNA-binding region" description="H-T-H motif" evidence="2">
    <location>
        <begin position="161"/>
        <end position="180"/>
    </location>
</feature>
<dbReference type="EMBL" id="CP022530">
    <property type="protein sequence ID" value="ASP39060.1"/>
    <property type="molecule type" value="Genomic_DNA"/>
</dbReference>
<feature type="domain" description="HTH tetR-type" evidence="4">
    <location>
        <begin position="138"/>
        <end position="198"/>
    </location>
</feature>
<dbReference type="GO" id="GO:0003700">
    <property type="term" value="F:DNA-binding transcription factor activity"/>
    <property type="evidence" value="ECO:0007669"/>
    <property type="project" value="TreeGrafter"/>
</dbReference>
<evidence type="ECO:0000313" key="6">
    <source>
        <dbReference type="Proteomes" id="UP000202440"/>
    </source>
</evidence>
<gene>
    <name evidence="5" type="ORF">CHH28_10385</name>
</gene>
<reference evidence="5 6" key="1">
    <citation type="submission" date="2017-07" db="EMBL/GenBank/DDBJ databases">
        <title>Annotated genome sequence of Bacterioplanes sanyensis isolated from Red Sea.</title>
        <authorList>
            <person name="Rehman Z.U."/>
        </authorList>
    </citation>
    <scope>NUCLEOTIDE SEQUENCE [LARGE SCALE GENOMIC DNA]</scope>
    <source>
        <strain evidence="5 6">NV9</strain>
    </source>
</reference>
<organism evidence="5 6">
    <name type="scientific">Bacterioplanes sanyensis</name>
    <dbReference type="NCBI Taxonomy" id="1249553"/>
    <lineage>
        <taxon>Bacteria</taxon>
        <taxon>Pseudomonadati</taxon>
        <taxon>Pseudomonadota</taxon>
        <taxon>Gammaproteobacteria</taxon>
        <taxon>Oceanospirillales</taxon>
        <taxon>Oceanospirillaceae</taxon>
        <taxon>Bacterioplanes</taxon>
    </lineage>
</organism>
<feature type="chain" id="PRO_5012713824" description="HTH tetR-type domain-containing protein" evidence="3">
    <location>
        <begin position="27"/>
        <end position="315"/>
    </location>
</feature>
<accession>A0A222FJV6</accession>
<keyword evidence="1 2" id="KW-0238">DNA-binding</keyword>
<dbReference type="AlphaFoldDB" id="A0A222FJV6"/>
<dbReference type="GO" id="GO:0000976">
    <property type="term" value="F:transcription cis-regulatory region binding"/>
    <property type="evidence" value="ECO:0007669"/>
    <property type="project" value="TreeGrafter"/>
</dbReference>
<dbReference type="PANTHER" id="PTHR30055">
    <property type="entry name" value="HTH-TYPE TRANSCRIPTIONAL REGULATOR RUTR"/>
    <property type="match status" value="1"/>
</dbReference>
<keyword evidence="3" id="KW-0732">Signal</keyword>
<dbReference type="InterPro" id="IPR001647">
    <property type="entry name" value="HTH_TetR"/>
</dbReference>
<sequence>MPWPGLWYQRLALAVALVTIPPARSAASTMASSNCNGPQDGAQIHTLMAANKGTTSCSQASALLAPGPIKRSMLPCQPLRGAVGCHWIFICRAFLDHVVQKDKAREPRVSTLSTKWSFSIGEVSCRYGGVMPKIIDHDSYRAELALQAAEVFLQHGYRQLGMRQLAEQLGVSKSKLYHYFASKEALFSAATEAIIAADAREFASPQQQSNQADPGQQVERLIELIHAWLPRFRAELQLTLDYTEVIGGAAIATDSVMRLSQNNYRSLFAGIVGTELADATYSAVMGILCNRLLSGELCCSDSDRQLLGALVMSDR</sequence>
<dbReference type="PANTHER" id="PTHR30055:SF146">
    <property type="entry name" value="HTH-TYPE TRANSCRIPTIONAL DUAL REGULATOR CECR"/>
    <property type="match status" value="1"/>
</dbReference>
<dbReference type="KEGG" id="bsan:CHH28_10385"/>